<keyword evidence="1" id="KW-0547">Nucleotide-binding</keyword>
<organism evidence="3 4">
    <name type="scientific">Bordetella bronchiseptica (strain ATCC BAA-588 / NCTC 13252 / RB50)</name>
    <name type="common">Alcaligenes bronchisepticus</name>
    <dbReference type="NCBI Taxonomy" id="257310"/>
    <lineage>
        <taxon>Bacteria</taxon>
        <taxon>Pseudomonadati</taxon>
        <taxon>Pseudomonadota</taxon>
        <taxon>Betaproteobacteria</taxon>
        <taxon>Burkholderiales</taxon>
        <taxon>Alcaligenaceae</taxon>
        <taxon>Bordetella</taxon>
    </lineage>
</organism>
<evidence type="ECO:0000256" key="1">
    <source>
        <dbReference type="ARBA" id="ARBA00022741"/>
    </source>
</evidence>
<dbReference type="KEGG" id="bbr:BB3654"/>
<evidence type="ECO:0000259" key="2">
    <source>
        <dbReference type="Pfam" id="PF24729"/>
    </source>
</evidence>
<dbReference type="HOGENOM" id="CLU_2033578_0_0_4"/>
<protein>
    <recommendedName>
        <fullName evidence="2">Acb2/Tad1 hairpin domain-containing protein</fullName>
    </recommendedName>
</protein>
<sequence>MRKIHEHKVDSFNELLDVHANDERTAGGAAYHYVIEVPGAPDTNIIFQNGDPKLVGPRGITMEALLAVLADRLRGFQGGAFPCHENANALLHVEAALAALKWRILRLSTDRQPADAACPNC</sequence>
<dbReference type="AlphaFoldDB" id="A0A0H3LU35"/>
<evidence type="ECO:0000313" key="4">
    <source>
        <dbReference type="Proteomes" id="UP000001027"/>
    </source>
</evidence>
<dbReference type="EMBL" id="BX640448">
    <property type="protein sequence ID" value="CAE35627.1"/>
    <property type="molecule type" value="Genomic_DNA"/>
</dbReference>
<evidence type="ECO:0000313" key="3">
    <source>
        <dbReference type="EMBL" id="CAE35627.1"/>
    </source>
</evidence>
<accession>A0A0H3LU35</accession>
<dbReference type="Pfam" id="PF24729">
    <property type="entry name" value="Acb2_Tad1_hairpin"/>
    <property type="match status" value="1"/>
</dbReference>
<reference evidence="3 4" key="1">
    <citation type="journal article" date="2003" name="Nat. Genet.">
        <title>Comparative analysis of the genome sequences of Bordetella pertussis, Bordetella parapertussis and Bordetella bronchiseptica.</title>
        <authorList>
            <person name="Parkhill J."/>
            <person name="Sebaihia M."/>
            <person name="Preston A."/>
            <person name="Murphy L.D."/>
            <person name="Thomson N.R."/>
            <person name="Harris D.E."/>
            <person name="Holden M.T.G."/>
            <person name="Churcher C.M."/>
            <person name="Bentley S.D."/>
            <person name="Mungall K.L."/>
            <person name="Cerdeno-Tarraga A.-M."/>
            <person name="Temple L."/>
            <person name="James K.D."/>
            <person name="Harris B."/>
            <person name="Quail M.A."/>
            <person name="Achtman M."/>
            <person name="Atkin R."/>
            <person name="Baker S."/>
            <person name="Basham D."/>
            <person name="Bason N."/>
            <person name="Cherevach I."/>
            <person name="Chillingworth T."/>
            <person name="Collins M."/>
            <person name="Cronin A."/>
            <person name="Davis P."/>
            <person name="Doggett J."/>
            <person name="Feltwell T."/>
            <person name="Goble A."/>
            <person name="Hamlin N."/>
            <person name="Hauser H."/>
            <person name="Holroyd S."/>
            <person name="Jagels K."/>
            <person name="Leather S."/>
            <person name="Moule S."/>
            <person name="Norberczak H."/>
            <person name="O'Neil S."/>
            <person name="Ormond D."/>
            <person name="Price C."/>
            <person name="Rabbinowitsch E."/>
            <person name="Rutter S."/>
            <person name="Sanders M."/>
            <person name="Saunders D."/>
            <person name="Seeger K."/>
            <person name="Sharp S."/>
            <person name="Simmonds M."/>
            <person name="Skelton J."/>
            <person name="Squares R."/>
            <person name="Squares S."/>
            <person name="Stevens K."/>
            <person name="Unwin L."/>
            <person name="Whitehead S."/>
            <person name="Barrell B.G."/>
            <person name="Maskell D.J."/>
        </authorList>
    </citation>
    <scope>NUCLEOTIDE SEQUENCE [LARGE SCALE GENOMIC DNA]</scope>
    <source>
        <strain evidence="3 4">ATCC BAA-588 / NCTC 13252 / RB50</strain>
    </source>
</reference>
<name>A0A0H3LU35_BORBR</name>
<dbReference type="InterPro" id="IPR056098">
    <property type="entry name" value="Acb2/Tad1_hairpin"/>
</dbReference>
<feature type="domain" description="Acb2/Tad1 hairpin" evidence="2">
    <location>
        <begin position="44"/>
        <end position="100"/>
    </location>
</feature>
<gene>
    <name evidence="3" type="ordered locus">BB3654</name>
</gene>
<dbReference type="Proteomes" id="UP000001027">
    <property type="component" value="Chromosome"/>
</dbReference>
<proteinExistence type="predicted"/>